<organism evidence="2 3">
    <name type="scientific">Lientehia hominis</name>
    <dbReference type="NCBI Taxonomy" id="2897778"/>
    <lineage>
        <taxon>Bacteria</taxon>
        <taxon>Bacillati</taxon>
        <taxon>Bacillota</taxon>
        <taxon>Clostridia</taxon>
        <taxon>Lachnospirales</taxon>
        <taxon>Lachnospiraceae</taxon>
        <taxon>Lientehia</taxon>
    </lineage>
</organism>
<evidence type="ECO:0000256" key="1">
    <source>
        <dbReference type="SAM" id="MobiDB-lite"/>
    </source>
</evidence>
<keyword evidence="3" id="KW-1185">Reference proteome</keyword>
<gene>
    <name evidence="2" type="ORF">LQE92_11545</name>
</gene>
<comment type="caution">
    <text evidence="2">The sequence shown here is derived from an EMBL/GenBank/DDBJ whole genome shotgun (WGS) entry which is preliminary data.</text>
</comment>
<dbReference type="EMBL" id="JAJNOR010000006">
    <property type="protein sequence ID" value="MCD2493253.1"/>
    <property type="molecule type" value="Genomic_DNA"/>
</dbReference>
<feature type="region of interest" description="Disordered" evidence="1">
    <location>
        <begin position="309"/>
        <end position="418"/>
    </location>
</feature>
<accession>A0AAP2RLI3</accession>
<feature type="compositionally biased region" description="Basic and acidic residues" evidence="1">
    <location>
        <begin position="339"/>
        <end position="349"/>
    </location>
</feature>
<evidence type="ECO:0000313" key="2">
    <source>
        <dbReference type="EMBL" id="MCD2493253.1"/>
    </source>
</evidence>
<dbReference type="AlphaFoldDB" id="A0AAP2RLI3"/>
<dbReference type="Proteomes" id="UP001299265">
    <property type="component" value="Unassembled WGS sequence"/>
</dbReference>
<evidence type="ECO:0000313" key="3">
    <source>
        <dbReference type="Proteomes" id="UP001299265"/>
    </source>
</evidence>
<proteinExistence type="predicted"/>
<dbReference type="GO" id="GO:0004180">
    <property type="term" value="F:carboxypeptidase activity"/>
    <property type="evidence" value="ECO:0007669"/>
    <property type="project" value="UniProtKB-KW"/>
</dbReference>
<sequence>MADNMFTNLPLQGAQKNKKRRLFLLALLILAALVSSCIAGYILGKSTMPDFSGQLIDTILLAPEKEERLFYLTGQVAFSDGRPYEDGAILLHSEPKETRIDKEGRFAFFQVEKGEHTVSLMNDAGETVAERQVNLKSSPEMEGVKIGLQEDGAYIISASDDIRLLEVVIEIDEESKALYINESDFTYVTGSGKIVTPAGAAYSTEGTVITPGGSVIIPDGTIITPSSDGKLGIAVITPKEEVIYPDGGTSLADGTVILNDGSIKLFNGLTISTGGETIVTTPGGERIGPGTGGIIILEDNRVIPIGEESESTGEINASEPAFSLPQENSGGTPGTGTESLEKNTSKADSPEESGSPAEPDAEETLGTSGSTAATEKPGVTEAPDVTETSDATETTDMTETSDTTEDTGPTGEIPDFGVSWTQGASLSLFADRTGDINGKIVPGTKGYYPFELKNGNGFDIDFSLSVREGELHIPMRFRIVENKKGGTPLTDWWSTQEKDTAESKTVRLKAKESVIYYLEWEWMYEGGRDEEDTNAGLNAEQPYIVELSIYAEQVIQK</sequence>
<reference evidence="2 3" key="1">
    <citation type="submission" date="2021-11" db="EMBL/GenBank/DDBJ databases">
        <title>Lacrimispora sp. nov. NSJ-141 isolated from human feces.</title>
        <authorList>
            <person name="Abdugheni R."/>
        </authorList>
    </citation>
    <scope>NUCLEOTIDE SEQUENCE [LARGE SCALE GENOMIC DNA]</scope>
    <source>
        <strain evidence="2 3">NSJ-141</strain>
    </source>
</reference>
<feature type="compositionally biased region" description="Polar residues" evidence="1">
    <location>
        <begin position="325"/>
        <end position="338"/>
    </location>
</feature>
<keyword evidence="2" id="KW-0121">Carboxypeptidase</keyword>
<dbReference type="RefSeq" id="WP_231063109.1">
    <property type="nucleotide sequence ID" value="NZ_JAJNOR010000006.1"/>
</dbReference>
<keyword evidence="2" id="KW-0645">Protease</keyword>
<name>A0AAP2RLI3_9FIRM</name>
<protein>
    <submittedName>
        <fullName evidence="2">Carboxypeptidase regulatory-like domain-containing protein</fullName>
    </submittedName>
</protein>
<keyword evidence="2" id="KW-0378">Hydrolase</keyword>
<feature type="compositionally biased region" description="Low complexity" evidence="1">
    <location>
        <begin position="386"/>
        <end position="401"/>
    </location>
</feature>